<dbReference type="Pfam" id="PF00355">
    <property type="entry name" value="Rieske"/>
    <property type="match status" value="1"/>
</dbReference>
<evidence type="ECO:0000256" key="9">
    <source>
        <dbReference type="ARBA" id="ARBA00023027"/>
    </source>
</evidence>
<dbReference type="RefSeq" id="WP_134466311.1">
    <property type="nucleotide sequence ID" value="NZ_JBHMFL010000148.1"/>
</dbReference>
<dbReference type="Pfam" id="PF00848">
    <property type="entry name" value="Ring_hydroxyl_A"/>
    <property type="match status" value="1"/>
</dbReference>
<proteinExistence type="inferred from homology"/>
<evidence type="ECO:0000256" key="7">
    <source>
        <dbReference type="ARBA" id="ARBA00023004"/>
    </source>
</evidence>
<comment type="similarity">
    <text evidence="1">Belongs to the bacterial ring-hydroxylating dioxygenase alpha subunit family.</text>
</comment>
<dbReference type="SUPFAM" id="SSF50022">
    <property type="entry name" value="ISP domain"/>
    <property type="match status" value="1"/>
</dbReference>
<dbReference type="GO" id="GO:0051213">
    <property type="term" value="F:dioxygenase activity"/>
    <property type="evidence" value="ECO:0007669"/>
    <property type="project" value="UniProtKB-KW"/>
</dbReference>
<keyword evidence="3" id="KW-0479">Metal-binding</keyword>
<dbReference type="GeneID" id="97310772"/>
<evidence type="ECO:0000256" key="6">
    <source>
        <dbReference type="ARBA" id="ARBA00023002"/>
    </source>
</evidence>
<evidence type="ECO:0000256" key="3">
    <source>
        <dbReference type="ARBA" id="ARBA00022723"/>
    </source>
</evidence>
<dbReference type="GO" id="GO:0051537">
    <property type="term" value="F:2 iron, 2 sulfur cluster binding"/>
    <property type="evidence" value="ECO:0007669"/>
    <property type="project" value="UniProtKB-KW"/>
</dbReference>
<dbReference type="Gene3D" id="2.102.10.10">
    <property type="entry name" value="Rieske [2Fe-2S] iron-sulphur domain"/>
    <property type="match status" value="1"/>
</dbReference>
<dbReference type="CDD" id="cd08881">
    <property type="entry name" value="RHO_alpha_C_NDO-like"/>
    <property type="match status" value="1"/>
</dbReference>
<comment type="caution">
    <text evidence="11">The sequence shown here is derived from an EMBL/GenBank/DDBJ whole genome shotgun (WGS) entry which is preliminary data.</text>
</comment>
<dbReference type="InterPro" id="IPR043266">
    <property type="entry name" value="RHO_NdoB-like_C"/>
</dbReference>
<dbReference type="PROSITE" id="PS51296">
    <property type="entry name" value="RIESKE"/>
    <property type="match status" value="1"/>
</dbReference>
<dbReference type="PANTHER" id="PTHR43756:SF1">
    <property type="entry name" value="3-PHENYLPROPIONATE_CINNAMIC ACID DIOXYGENASE SUBUNIT ALPHA"/>
    <property type="match status" value="1"/>
</dbReference>
<evidence type="ECO:0000256" key="2">
    <source>
        <dbReference type="ARBA" id="ARBA00022714"/>
    </source>
</evidence>
<reference evidence="11 12" key="1">
    <citation type="submission" date="2019-03" db="EMBL/GenBank/DDBJ databases">
        <title>Complete Genome Sequence of Paraburkholderia dipogonis ICMP 19430T, a Nitrogen-fixing Symbiont of the South African Invasive Legume Dipogon lignosus in New Zealand.</title>
        <authorList>
            <person name="De Meyer S.E."/>
        </authorList>
    </citation>
    <scope>NUCLEOTIDE SEQUENCE [LARGE SCALE GENOMIC DNA]</scope>
    <source>
        <strain evidence="11 12">ICMP 19430</strain>
    </source>
</reference>
<keyword evidence="9" id="KW-0520">NAD</keyword>
<dbReference type="PROSITE" id="PS00570">
    <property type="entry name" value="RING_HYDROXYL_ALPHA"/>
    <property type="match status" value="1"/>
</dbReference>
<dbReference type="InterPro" id="IPR015881">
    <property type="entry name" value="ARHD_Rieske_2Fe_2S"/>
</dbReference>
<keyword evidence="8" id="KW-0411">Iron-sulfur</keyword>
<evidence type="ECO:0000259" key="10">
    <source>
        <dbReference type="PROSITE" id="PS51296"/>
    </source>
</evidence>
<dbReference type="PRINTS" id="PR00090">
    <property type="entry name" value="RNGDIOXGNASE"/>
</dbReference>
<keyword evidence="7" id="KW-0408">Iron</keyword>
<dbReference type="InterPro" id="IPR036922">
    <property type="entry name" value="Rieske_2Fe-2S_sf"/>
</dbReference>
<keyword evidence="5 11" id="KW-0223">Dioxygenase</keyword>
<name>A0A4Y8MK53_9BURK</name>
<dbReference type="EMBL" id="SNVI01000005">
    <property type="protein sequence ID" value="TFE37794.1"/>
    <property type="molecule type" value="Genomic_DNA"/>
</dbReference>
<keyword evidence="2" id="KW-0001">2Fe-2S</keyword>
<keyword evidence="4" id="KW-0058">Aromatic hydrocarbons catabolism</keyword>
<organism evidence="11 12">
    <name type="scientific">Paraburkholderia dipogonis</name>
    <dbReference type="NCBI Taxonomy" id="1211383"/>
    <lineage>
        <taxon>Bacteria</taxon>
        <taxon>Pseudomonadati</taxon>
        <taxon>Pseudomonadota</taxon>
        <taxon>Betaproteobacteria</taxon>
        <taxon>Burkholderiales</taxon>
        <taxon>Burkholderiaceae</taxon>
        <taxon>Paraburkholderia</taxon>
    </lineage>
</organism>
<evidence type="ECO:0000256" key="4">
    <source>
        <dbReference type="ARBA" id="ARBA00022797"/>
    </source>
</evidence>
<dbReference type="Proteomes" id="UP000297385">
    <property type="component" value="Unassembled WGS sequence"/>
</dbReference>
<evidence type="ECO:0000256" key="8">
    <source>
        <dbReference type="ARBA" id="ARBA00023014"/>
    </source>
</evidence>
<dbReference type="PANTHER" id="PTHR43756">
    <property type="entry name" value="CHOLINE MONOOXYGENASE, CHLOROPLASTIC"/>
    <property type="match status" value="1"/>
</dbReference>
<protein>
    <submittedName>
        <fullName evidence="11">Aromatic ring-hydroxylating dioxygenase subunit alpha</fullName>
    </submittedName>
</protein>
<evidence type="ECO:0000256" key="1">
    <source>
        <dbReference type="ARBA" id="ARBA00008751"/>
    </source>
</evidence>
<keyword evidence="6" id="KW-0560">Oxidoreductase</keyword>
<dbReference type="GO" id="GO:0005506">
    <property type="term" value="F:iron ion binding"/>
    <property type="evidence" value="ECO:0007669"/>
    <property type="project" value="InterPro"/>
</dbReference>
<dbReference type="AlphaFoldDB" id="A0A4Y8MK53"/>
<gene>
    <name evidence="11" type="ORF">E2553_41155</name>
</gene>
<evidence type="ECO:0000313" key="12">
    <source>
        <dbReference type="Proteomes" id="UP000297385"/>
    </source>
</evidence>
<dbReference type="InterPro" id="IPR015879">
    <property type="entry name" value="Ring_hydroxy_dOase_asu_C_dom"/>
</dbReference>
<accession>A0A4Y8MK53</accession>
<dbReference type="InterPro" id="IPR017941">
    <property type="entry name" value="Rieske_2Fe-2S"/>
</dbReference>
<dbReference type="InterPro" id="IPR001663">
    <property type="entry name" value="Rng_hydr_dOase-A"/>
</dbReference>
<dbReference type="Gene3D" id="3.90.380.10">
    <property type="entry name" value="Naphthalene 1,2-dioxygenase Alpha Subunit, Chain A, domain 1"/>
    <property type="match status" value="1"/>
</dbReference>
<feature type="domain" description="Rieske" evidence="10">
    <location>
        <begin position="37"/>
        <end position="135"/>
    </location>
</feature>
<sequence>MNYDSMIDADHGMISREIFSEKAVFDEELEKVFTRAWLFVGHESQIPNPGDYFTSRMGAESVILARDKKQQIHVFLNSCRHRGMKVCQYDHGNTQLFTCPYHSWSYTTEGKLFGVPQYKNLYQECLQKEDWSLIEVAKIYNYKGTIWATWDKDAPDFLTYLGDARTHLDLALDGRDGSEGGSEVLMGVHKWIIPCNWKFAAENFLGDTYHNVSHRSVDLIGIGPSAEAGVKGRRDNELEHAQHIWVNFPSGHGVHSAIMPENTPFVDTFQNNPVVAEYFRHCHEERQRRLGDKSRLVPFVGTIFPNASFHGKQPRSICVWHPHGPQATEAWRFFLVDKAAPQEVKDFLRKYYMRYSGPAGMTEQDDMENWNYATAGSRGVIAKRYPYNYQQSLGTALAAGEGPVAGNVSLQVSEENPRQYYRRWRDYMNGADWETLLGQRDQVAATAVQG</sequence>
<evidence type="ECO:0000256" key="5">
    <source>
        <dbReference type="ARBA" id="ARBA00022964"/>
    </source>
</evidence>
<evidence type="ECO:0000313" key="11">
    <source>
        <dbReference type="EMBL" id="TFE37794.1"/>
    </source>
</evidence>
<dbReference type="SUPFAM" id="SSF55961">
    <property type="entry name" value="Bet v1-like"/>
    <property type="match status" value="1"/>
</dbReference>